<organism evidence="1 2">
    <name type="scientific">Pangasius djambal</name>
    <dbReference type="NCBI Taxonomy" id="1691987"/>
    <lineage>
        <taxon>Eukaryota</taxon>
        <taxon>Metazoa</taxon>
        <taxon>Chordata</taxon>
        <taxon>Craniata</taxon>
        <taxon>Vertebrata</taxon>
        <taxon>Euteleostomi</taxon>
        <taxon>Actinopterygii</taxon>
        <taxon>Neopterygii</taxon>
        <taxon>Teleostei</taxon>
        <taxon>Ostariophysi</taxon>
        <taxon>Siluriformes</taxon>
        <taxon>Pangasiidae</taxon>
        <taxon>Pangasius</taxon>
    </lineage>
</organism>
<keyword evidence="2" id="KW-1185">Reference proteome</keyword>
<evidence type="ECO:0000313" key="1">
    <source>
        <dbReference type="EMBL" id="MCJ8733763.1"/>
    </source>
</evidence>
<evidence type="ECO:0000313" key="2">
    <source>
        <dbReference type="Proteomes" id="UP000830395"/>
    </source>
</evidence>
<reference evidence="1" key="1">
    <citation type="submission" date="2020-02" db="EMBL/GenBank/DDBJ databases">
        <title>Genome sequencing of the panga catfish, Pangasius djambal.</title>
        <authorList>
            <person name="Wen M."/>
            <person name="Zahm M."/>
            <person name="Roques C."/>
            <person name="Cabau C."/>
            <person name="Klopp C."/>
            <person name="Donnadieu C."/>
            <person name="Jouanno E."/>
            <person name="Avarre J.-C."/>
            <person name="Campet M."/>
            <person name="Ha T."/>
            <person name="Dugue R."/>
            <person name="Lampietro C."/>
            <person name="Louis A."/>
            <person name="Herpin A."/>
            <person name="Echchiki A."/>
            <person name="Berthelot C."/>
            <person name="Parey E."/>
            <person name="Roest-Crollius H."/>
            <person name="Braasch I."/>
            <person name="Postlethwait J.H."/>
            <person name="Bobe J."/>
            <person name="Montfort J."/>
            <person name="Bouchez O."/>
            <person name="Begum T."/>
            <person name="Schartl M."/>
            <person name="Gustiano R."/>
            <person name="Guiguen Y."/>
        </authorList>
    </citation>
    <scope>NUCLEOTIDE SEQUENCE</scope>
    <source>
        <strain evidence="1">Pdj_M5554</strain>
    </source>
</reference>
<dbReference type="EMBL" id="CM040981">
    <property type="protein sequence ID" value="MCJ8733763.1"/>
    <property type="molecule type" value="Genomic_DNA"/>
</dbReference>
<proteinExistence type="predicted"/>
<dbReference type="Proteomes" id="UP000830395">
    <property type="component" value="Chromosome 7"/>
</dbReference>
<name>A0ACC5YE18_9TELE</name>
<sequence length="585" mass="66666">MRCHERFVILTGLLCGGLLVLSSWNAAKDDNTLDQFRKVYWRLIKAEQRGEELSYKLVQMLEKLKNLNNTGANQTFTNSSRNSLVNSLSNSSAREFLSPLPYALLYLPHLRENHDSLQPRVHLGQQRSGVSLVLGIPTVRRQKQSYLVNTVSSLLFDLTPEQKTDIVIIIFVAETDSAFVKSVAKSIEENFPDDVKSGLVEVISPSPYYYPNLSNLKETFGDSKERVKWRTKQNLDYSYLMLYAQDKGTYYIQLEDDIVAKSGYSESIKEYTNNVNNEQWLFLEFSQLGFIGKLFRASDLPSIVDFFLMFHKDKPIDWLLDHILWVKVCNPEKDSKHCNNEKAKLKRTFKPSLFQHVGLHSSLPGKIQNLKDKDFGKQVLYKAHRNPPALLDSSLKHYQSHSLERAYRGEDFLWAFTPSKGDYILITFNTPQNVKRYRFRSGNIEANGDKFYNTTIQVLPSDVSVREHAEQGLLPCCKPSSDGFVVIGSFANGIAEGPIDEALRNIDAMRLVVHSSLDAWVVLSEVSLLFPTHSHCPLLYSRSTNLQKIFCRTEARAWPSLLSWIPVTDGCGIFGKCKNLLAVLQ</sequence>
<comment type="caution">
    <text evidence="1">The sequence shown here is derived from an EMBL/GenBank/DDBJ whole genome shotgun (WGS) entry which is preliminary data.</text>
</comment>
<protein>
    <submittedName>
        <fullName evidence="1">Uncharacterized protein</fullName>
    </submittedName>
</protein>
<accession>A0ACC5YE18</accession>
<gene>
    <name evidence="1" type="ORF">PDJAM_G00227330</name>
</gene>